<dbReference type="Pfam" id="PF01553">
    <property type="entry name" value="Acyltransferase"/>
    <property type="match status" value="1"/>
</dbReference>
<feature type="domain" description="Phospholipid/glycerol acyltransferase" evidence="14">
    <location>
        <begin position="54"/>
        <end position="185"/>
    </location>
</feature>
<keyword evidence="8" id="KW-0472">Membrane</keyword>
<dbReference type="GO" id="GO:0007007">
    <property type="term" value="P:inner mitochondrial membrane organization"/>
    <property type="evidence" value="ECO:0007669"/>
    <property type="project" value="TreeGrafter"/>
</dbReference>
<evidence type="ECO:0000256" key="2">
    <source>
        <dbReference type="ARBA" id="ARBA00010524"/>
    </source>
</evidence>
<keyword evidence="6" id="KW-0443">Lipid metabolism</keyword>
<evidence type="ECO:0000256" key="10">
    <source>
        <dbReference type="ARBA" id="ARBA00024323"/>
    </source>
</evidence>
<gene>
    <name evidence="15" type="ORF">SISNIDRAFT_484108</name>
</gene>
<evidence type="ECO:0000256" key="11">
    <source>
        <dbReference type="ARBA" id="ARBA00047906"/>
    </source>
</evidence>
<dbReference type="GO" id="GO:0005741">
    <property type="term" value="C:mitochondrial outer membrane"/>
    <property type="evidence" value="ECO:0007669"/>
    <property type="project" value="UniProtKB-SubCell"/>
</dbReference>
<evidence type="ECO:0000256" key="3">
    <source>
        <dbReference type="ARBA" id="ARBA00022679"/>
    </source>
</evidence>
<keyword evidence="5" id="KW-0999">Mitochondrion inner membrane</keyword>
<feature type="compositionally biased region" description="Basic and acidic residues" evidence="13">
    <location>
        <begin position="248"/>
        <end position="267"/>
    </location>
</feature>
<reference evidence="15 16" key="1">
    <citation type="journal article" date="2016" name="Mol. Biol. Evol.">
        <title>Comparative Genomics of Early-Diverging Mushroom-Forming Fungi Provides Insights into the Origins of Lignocellulose Decay Capabilities.</title>
        <authorList>
            <person name="Nagy L.G."/>
            <person name="Riley R."/>
            <person name="Tritt A."/>
            <person name="Adam C."/>
            <person name="Daum C."/>
            <person name="Floudas D."/>
            <person name="Sun H."/>
            <person name="Yadav J.S."/>
            <person name="Pangilinan J."/>
            <person name="Larsson K.H."/>
            <person name="Matsuura K."/>
            <person name="Barry K."/>
            <person name="Labutti K."/>
            <person name="Kuo R."/>
            <person name="Ohm R.A."/>
            <person name="Bhattacharya S.S."/>
            <person name="Shirouzu T."/>
            <person name="Yoshinaga Y."/>
            <person name="Martin F.M."/>
            <person name="Grigoriev I.V."/>
            <person name="Hibbett D.S."/>
        </authorList>
    </citation>
    <scope>NUCLEOTIDE SEQUENCE [LARGE SCALE GENOMIC DNA]</scope>
    <source>
        <strain evidence="15 16">HHB9708</strain>
    </source>
</reference>
<dbReference type="GO" id="GO:0005743">
    <property type="term" value="C:mitochondrial inner membrane"/>
    <property type="evidence" value="ECO:0007669"/>
    <property type="project" value="UniProtKB-SubCell"/>
</dbReference>
<evidence type="ECO:0000313" key="15">
    <source>
        <dbReference type="EMBL" id="KZS95243.1"/>
    </source>
</evidence>
<dbReference type="PANTHER" id="PTHR12497:SF0">
    <property type="entry name" value="TAFAZZIN"/>
    <property type="match status" value="1"/>
</dbReference>
<evidence type="ECO:0000259" key="14">
    <source>
        <dbReference type="SMART" id="SM00563"/>
    </source>
</evidence>
<name>A0A164WPS2_9AGAM</name>
<evidence type="ECO:0000256" key="4">
    <source>
        <dbReference type="ARBA" id="ARBA00022787"/>
    </source>
</evidence>
<dbReference type="Proteomes" id="UP000076722">
    <property type="component" value="Unassembled WGS sequence"/>
</dbReference>
<sequence length="293" mass="32753">MRRSLTSAITISSIGLICKSFLNLGFVPSIRIEGLHHLLDALNDTKRRNAGAGVITVSNHISVLDEPLTWGILPSSHYFSRDTKSMRWALGASDIMFTNPVLSEFFRAGQVIETFRGRGIYQPAVNDAISLLNSGEWIHLFPESKVFQESSKSTTGLGPFKWGIGRMLMEARHPPTIIPIYLTGFDELMPEPRPSPKFVPRIWNSPNLTITFGPHSPQFTETIRKAMLGLREPRHPSVGLGSPVKGGVDGERAQDEVEVEREREESDRLRSLITDEIRKAVIQLGKRALREDS</sequence>
<dbReference type="InterPro" id="IPR002123">
    <property type="entry name" value="Plipid/glycerol_acylTrfase"/>
</dbReference>
<dbReference type="PRINTS" id="PR00979">
    <property type="entry name" value="TAFAZZIN"/>
</dbReference>
<dbReference type="GO" id="GO:0047184">
    <property type="term" value="F:1-acylglycerophosphocholine O-acyltransferase activity"/>
    <property type="evidence" value="ECO:0007669"/>
    <property type="project" value="TreeGrafter"/>
</dbReference>
<comment type="subcellular location">
    <subcellularLocation>
        <location evidence="1">Mitochondrion inner membrane</location>
        <topology evidence="1">Peripheral membrane protein</topology>
        <orientation evidence="1">Intermembrane side</orientation>
    </subcellularLocation>
    <subcellularLocation>
        <location evidence="10">Mitochondrion outer membrane</location>
        <topology evidence="10">Peripheral membrane protein</topology>
        <orientation evidence="10">Intermembrane side</orientation>
    </subcellularLocation>
</comment>
<dbReference type="PANTHER" id="PTHR12497">
    <property type="entry name" value="TAZ PROTEIN TAFAZZIN"/>
    <property type="match status" value="1"/>
</dbReference>
<proteinExistence type="inferred from homology"/>
<feature type="region of interest" description="Disordered" evidence="13">
    <location>
        <begin position="234"/>
        <end position="267"/>
    </location>
</feature>
<dbReference type="GO" id="GO:0035965">
    <property type="term" value="P:cardiolipin acyl-chain remodeling"/>
    <property type="evidence" value="ECO:0007669"/>
    <property type="project" value="TreeGrafter"/>
</dbReference>
<comment type="similarity">
    <text evidence="2 12">Belongs to the taffazin family.</text>
</comment>
<dbReference type="InterPro" id="IPR000872">
    <property type="entry name" value="Tafazzin"/>
</dbReference>
<evidence type="ECO:0000256" key="1">
    <source>
        <dbReference type="ARBA" id="ARBA00004137"/>
    </source>
</evidence>
<keyword evidence="3 15" id="KW-0808">Transferase</keyword>
<dbReference type="AlphaFoldDB" id="A0A164WPS2"/>
<evidence type="ECO:0000256" key="9">
    <source>
        <dbReference type="ARBA" id="ARBA00023315"/>
    </source>
</evidence>
<keyword evidence="16" id="KW-1185">Reference proteome</keyword>
<evidence type="ECO:0000256" key="8">
    <source>
        <dbReference type="ARBA" id="ARBA00023136"/>
    </source>
</evidence>
<evidence type="ECO:0000256" key="13">
    <source>
        <dbReference type="SAM" id="MobiDB-lite"/>
    </source>
</evidence>
<organism evidence="15 16">
    <name type="scientific">Sistotremastrum niveocremeum HHB9708</name>
    <dbReference type="NCBI Taxonomy" id="1314777"/>
    <lineage>
        <taxon>Eukaryota</taxon>
        <taxon>Fungi</taxon>
        <taxon>Dikarya</taxon>
        <taxon>Basidiomycota</taxon>
        <taxon>Agaricomycotina</taxon>
        <taxon>Agaricomycetes</taxon>
        <taxon>Sistotremastrales</taxon>
        <taxon>Sistotremastraceae</taxon>
        <taxon>Sertulicium</taxon>
        <taxon>Sertulicium niveocremeum</taxon>
    </lineage>
</organism>
<evidence type="ECO:0000256" key="6">
    <source>
        <dbReference type="ARBA" id="ARBA00023098"/>
    </source>
</evidence>
<dbReference type="OrthoDB" id="193467at2759"/>
<keyword evidence="4" id="KW-1000">Mitochondrion outer membrane</keyword>
<keyword evidence="9 15" id="KW-0012">Acyltransferase</keyword>
<dbReference type="EMBL" id="KV419402">
    <property type="protein sequence ID" value="KZS95243.1"/>
    <property type="molecule type" value="Genomic_DNA"/>
</dbReference>
<comment type="catalytic activity">
    <reaction evidence="11">
        <text>1'-[1,2-diacyl-sn-glycero-3-phospho],3'-[1-acyl-sn-glycero-3-phospho]-glycerol + a 1,2-diacyl-sn-glycero-3-phosphocholine = a cardiolipin + a 1-acyl-sn-glycero-3-phosphocholine</text>
        <dbReference type="Rhea" id="RHEA:33731"/>
        <dbReference type="ChEBI" id="CHEBI:57643"/>
        <dbReference type="ChEBI" id="CHEBI:58168"/>
        <dbReference type="ChEBI" id="CHEBI:62237"/>
        <dbReference type="ChEBI" id="CHEBI:64743"/>
    </reaction>
    <physiologicalReaction direction="left-to-right" evidence="11">
        <dbReference type="Rhea" id="RHEA:33732"/>
    </physiologicalReaction>
    <physiologicalReaction direction="right-to-left" evidence="11">
        <dbReference type="Rhea" id="RHEA:33733"/>
    </physiologicalReaction>
</comment>
<evidence type="ECO:0000256" key="7">
    <source>
        <dbReference type="ARBA" id="ARBA00023128"/>
    </source>
</evidence>
<protein>
    <recommendedName>
        <fullName evidence="12">Tafazzin family protein</fullName>
    </recommendedName>
</protein>
<accession>A0A164WPS2</accession>
<dbReference type="SMART" id="SM00563">
    <property type="entry name" value="PlsC"/>
    <property type="match status" value="1"/>
</dbReference>
<evidence type="ECO:0000313" key="16">
    <source>
        <dbReference type="Proteomes" id="UP000076722"/>
    </source>
</evidence>
<evidence type="ECO:0000256" key="12">
    <source>
        <dbReference type="RuleBase" id="RU365062"/>
    </source>
</evidence>
<evidence type="ECO:0000256" key="5">
    <source>
        <dbReference type="ARBA" id="ARBA00022792"/>
    </source>
</evidence>
<keyword evidence="7" id="KW-0496">Mitochondrion</keyword>
<dbReference type="STRING" id="1314777.A0A164WPS2"/>
<dbReference type="SUPFAM" id="SSF69593">
    <property type="entry name" value="Glycerol-3-phosphate (1)-acyltransferase"/>
    <property type="match status" value="1"/>
</dbReference>
<dbReference type="CDD" id="cd07989">
    <property type="entry name" value="LPLAT_AGPAT-like"/>
    <property type="match status" value="1"/>
</dbReference>